<gene>
    <name evidence="1" type="ORF">EZS28_014161</name>
</gene>
<dbReference type="EMBL" id="SNRW01003263">
    <property type="protein sequence ID" value="KAA6390313.1"/>
    <property type="molecule type" value="Genomic_DNA"/>
</dbReference>
<name>A0A5J4W720_9EUKA</name>
<proteinExistence type="predicted"/>
<sequence length="104" mass="12381">MASRVRKQRNYRQQDQQVLLRSFRLHPELMGVAREILEKREGSWTKMLRMIMKRLSQNQNLMKEKRVKNFTNHPKLIIDLAIHQTFGAFDAVITHAILHSTKLD</sequence>
<evidence type="ECO:0000313" key="2">
    <source>
        <dbReference type="Proteomes" id="UP000324800"/>
    </source>
</evidence>
<accession>A0A5J4W720</accession>
<comment type="caution">
    <text evidence="1">The sequence shown here is derived from an EMBL/GenBank/DDBJ whole genome shotgun (WGS) entry which is preliminary data.</text>
</comment>
<dbReference type="Proteomes" id="UP000324800">
    <property type="component" value="Unassembled WGS sequence"/>
</dbReference>
<organism evidence="1 2">
    <name type="scientific">Streblomastix strix</name>
    <dbReference type="NCBI Taxonomy" id="222440"/>
    <lineage>
        <taxon>Eukaryota</taxon>
        <taxon>Metamonada</taxon>
        <taxon>Preaxostyla</taxon>
        <taxon>Oxymonadida</taxon>
        <taxon>Streblomastigidae</taxon>
        <taxon>Streblomastix</taxon>
    </lineage>
</organism>
<protein>
    <submittedName>
        <fullName evidence="1">Uncharacterized protein</fullName>
    </submittedName>
</protein>
<dbReference type="AlphaFoldDB" id="A0A5J4W720"/>
<evidence type="ECO:0000313" key="1">
    <source>
        <dbReference type="EMBL" id="KAA6390313.1"/>
    </source>
</evidence>
<reference evidence="1 2" key="1">
    <citation type="submission" date="2019-03" db="EMBL/GenBank/DDBJ databases">
        <title>Single cell metagenomics reveals metabolic interactions within the superorganism composed of flagellate Streblomastix strix and complex community of Bacteroidetes bacteria on its surface.</title>
        <authorList>
            <person name="Treitli S.C."/>
            <person name="Kolisko M."/>
            <person name="Husnik F."/>
            <person name="Keeling P."/>
            <person name="Hampl V."/>
        </authorList>
    </citation>
    <scope>NUCLEOTIDE SEQUENCE [LARGE SCALE GENOMIC DNA]</scope>
    <source>
        <strain evidence="1">ST1C</strain>
    </source>
</reference>